<feature type="compositionally biased region" description="Pro residues" evidence="1">
    <location>
        <begin position="70"/>
        <end position="96"/>
    </location>
</feature>
<proteinExistence type="predicted"/>
<accession>A0A9P1I4M6</accession>
<dbReference type="Proteomes" id="UP001152747">
    <property type="component" value="Unassembled WGS sequence"/>
</dbReference>
<keyword evidence="3" id="KW-1185">Reference proteome</keyword>
<dbReference type="EMBL" id="CANHGI010000001">
    <property type="protein sequence ID" value="CAI5437553.1"/>
    <property type="molecule type" value="Genomic_DNA"/>
</dbReference>
<name>A0A9P1I4M6_9PELO</name>
<evidence type="ECO:0000256" key="1">
    <source>
        <dbReference type="SAM" id="MobiDB-lite"/>
    </source>
</evidence>
<sequence>MNPFIEREQNWMEQLKMNRRFNKRSASWGDDNLRARKIRRLENAMNPFIEHRTTPPAVPIVAVPLVIAQPPQPQPPIVALPVAPPPPPFSPPPSPPNDDWIKWCEDDEKCDESGDK</sequence>
<organism evidence="2 3">
    <name type="scientific">Caenorhabditis angaria</name>
    <dbReference type="NCBI Taxonomy" id="860376"/>
    <lineage>
        <taxon>Eukaryota</taxon>
        <taxon>Metazoa</taxon>
        <taxon>Ecdysozoa</taxon>
        <taxon>Nematoda</taxon>
        <taxon>Chromadorea</taxon>
        <taxon>Rhabditida</taxon>
        <taxon>Rhabditina</taxon>
        <taxon>Rhabditomorpha</taxon>
        <taxon>Rhabditoidea</taxon>
        <taxon>Rhabditidae</taxon>
        <taxon>Peloderinae</taxon>
        <taxon>Caenorhabditis</taxon>
    </lineage>
</organism>
<comment type="caution">
    <text evidence="2">The sequence shown here is derived from an EMBL/GenBank/DDBJ whole genome shotgun (WGS) entry which is preliminary data.</text>
</comment>
<evidence type="ECO:0000313" key="2">
    <source>
        <dbReference type="EMBL" id="CAI5437553.1"/>
    </source>
</evidence>
<gene>
    <name evidence="2" type="ORF">CAMP_LOCUS190</name>
</gene>
<reference evidence="2" key="1">
    <citation type="submission" date="2022-11" db="EMBL/GenBank/DDBJ databases">
        <authorList>
            <person name="Kikuchi T."/>
        </authorList>
    </citation>
    <scope>NUCLEOTIDE SEQUENCE</scope>
    <source>
        <strain evidence="2">PS1010</strain>
    </source>
</reference>
<protein>
    <submittedName>
        <fullName evidence="2">Uncharacterized protein</fullName>
    </submittedName>
</protein>
<dbReference type="AlphaFoldDB" id="A0A9P1I4M6"/>
<feature type="region of interest" description="Disordered" evidence="1">
    <location>
        <begin position="70"/>
        <end position="116"/>
    </location>
</feature>
<evidence type="ECO:0000313" key="3">
    <source>
        <dbReference type="Proteomes" id="UP001152747"/>
    </source>
</evidence>